<dbReference type="Proteomes" id="UP001302329">
    <property type="component" value="Unassembled WGS sequence"/>
</dbReference>
<evidence type="ECO:0008006" key="3">
    <source>
        <dbReference type="Google" id="ProtNLM"/>
    </source>
</evidence>
<evidence type="ECO:0000313" key="2">
    <source>
        <dbReference type="Proteomes" id="UP001302329"/>
    </source>
</evidence>
<protein>
    <recommendedName>
        <fullName evidence="3">Phycocyanin alpha subunit</fullName>
    </recommendedName>
</protein>
<comment type="caution">
    <text evidence="1">The sequence shown here is derived from an EMBL/GenBank/DDBJ whole genome shotgun (WGS) entry which is preliminary data.</text>
</comment>
<proteinExistence type="predicted"/>
<evidence type="ECO:0000313" key="1">
    <source>
        <dbReference type="EMBL" id="MEA5442156.1"/>
    </source>
</evidence>
<reference evidence="1 2" key="1">
    <citation type="submission" date="2023-12" db="EMBL/GenBank/DDBJ databases">
        <title>Baltic Sea Cyanobacteria.</title>
        <authorList>
            <person name="Delbaje E."/>
            <person name="Fewer D.P."/>
            <person name="Shishido T.K."/>
        </authorList>
    </citation>
    <scope>NUCLEOTIDE SEQUENCE [LARGE SCALE GENOMIC DNA]</scope>
    <source>
        <strain evidence="1 2">UHCC 0281</strain>
    </source>
</reference>
<gene>
    <name evidence="1" type="ORF">VB739_06290</name>
</gene>
<dbReference type="EMBL" id="JAYGHY010000014">
    <property type="protein sequence ID" value="MEA5442156.1"/>
    <property type="molecule type" value="Genomic_DNA"/>
</dbReference>
<keyword evidence="2" id="KW-1185">Reference proteome</keyword>
<dbReference type="RefSeq" id="WP_254944116.1">
    <property type="nucleotide sequence ID" value="NZ_JAYGHY010000014.1"/>
</dbReference>
<accession>A0ABU5SUF5</accession>
<organism evidence="1 2">
    <name type="scientific">Cyanobium gracile UHCC 0281</name>
    <dbReference type="NCBI Taxonomy" id="3110309"/>
    <lineage>
        <taxon>Bacteria</taxon>
        <taxon>Bacillati</taxon>
        <taxon>Cyanobacteriota</taxon>
        <taxon>Cyanophyceae</taxon>
        <taxon>Synechococcales</taxon>
        <taxon>Prochlorococcaceae</taxon>
        <taxon>Cyanobium</taxon>
    </lineage>
</organism>
<sequence>MDSILSSLQNRPLTAAERVMTSEFQTRGASSDALSMMVSSVARMVQAGKSSDSRWKSN</sequence>
<name>A0ABU5SUF5_9CYAN</name>